<evidence type="ECO:0000256" key="1">
    <source>
        <dbReference type="ARBA" id="ARBA00004613"/>
    </source>
</evidence>
<evidence type="ECO:0000256" key="3">
    <source>
        <dbReference type="PROSITE-ProRule" id="PRU00446"/>
    </source>
</evidence>
<comment type="caution">
    <text evidence="3">Lacks conserved residue(s) required for the propagation of feature annotation.</text>
</comment>
<evidence type="ECO:0000256" key="4">
    <source>
        <dbReference type="SAM" id="MobiDB-lite"/>
    </source>
</evidence>
<evidence type="ECO:0000313" key="8">
    <source>
        <dbReference type="Proteomes" id="UP000472270"/>
    </source>
</evidence>
<feature type="signal peptide" evidence="5">
    <location>
        <begin position="1"/>
        <end position="18"/>
    </location>
</feature>
<organism evidence="7 8">
    <name type="scientific">Sinocyclocheilus rhinocerous</name>
    <dbReference type="NCBI Taxonomy" id="307959"/>
    <lineage>
        <taxon>Eukaryota</taxon>
        <taxon>Metazoa</taxon>
        <taxon>Chordata</taxon>
        <taxon>Craniata</taxon>
        <taxon>Vertebrata</taxon>
        <taxon>Euteleostomi</taxon>
        <taxon>Actinopterygii</taxon>
        <taxon>Neopterygii</taxon>
        <taxon>Teleostei</taxon>
        <taxon>Ostariophysi</taxon>
        <taxon>Cypriniformes</taxon>
        <taxon>Cyprinidae</taxon>
        <taxon>Cyprininae</taxon>
        <taxon>Sinocyclocheilus</taxon>
    </lineage>
</organism>
<keyword evidence="8" id="KW-1185">Reference proteome</keyword>
<feature type="compositionally biased region" description="Polar residues" evidence="4">
    <location>
        <begin position="240"/>
        <end position="267"/>
    </location>
</feature>
<dbReference type="PANTHER" id="PTHR23192:SF79">
    <property type="entry name" value="OLFACTOMEDIN-LIKE PROTEIN 2B ISOFORM X1"/>
    <property type="match status" value="1"/>
</dbReference>
<feature type="compositionally biased region" description="Basic and acidic residues" evidence="4">
    <location>
        <begin position="268"/>
        <end position="278"/>
    </location>
</feature>
<reference evidence="7" key="2">
    <citation type="submission" date="2025-09" db="UniProtKB">
        <authorList>
            <consortium name="Ensembl"/>
        </authorList>
    </citation>
    <scope>IDENTIFICATION</scope>
</reference>
<feature type="region of interest" description="Disordered" evidence="4">
    <location>
        <begin position="226"/>
        <end position="282"/>
    </location>
</feature>
<dbReference type="GO" id="GO:0005615">
    <property type="term" value="C:extracellular space"/>
    <property type="evidence" value="ECO:0007669"/>
    <property type="project" value="TreeGrafter"/>
</dbReference>
<reference evidence="7" key="1">
    <citation type="submission" date="2025-08" db="UniProtKB">
        <authorList>
            <consortium name="Ensembl"/>
        </authorList>
    </citation>
    <scope>IDENTIFICATION</scope>
</reference>
<dbReference type="AlphaFoldDB" id="A0A673I919"/>
<protein>
    <submittedName>
        <fullName evidence="7">Olfactomedin-like protein 2B</fullName>
    </submittedName>
</protein>
<gene>
    <name evidence="7" type="primary">LOC107718167</name>
</gene>
<dbReference type="Ensembl" id="ENSSRHT00000035296.1">
    <property type="protein sequence ID" value="ENSSRHP00000034306.1"/>
    <property type="gene ID" value="ENSSRHG00000017629.1"/>
</dbReference>
<dbReference type="InterPro" id="IPR050605">
    <property type="entry name" value="Olfactomedin-like_domain"/>
</dbReference>
<evidence type="ECO:0000256" key="2">
    <source>
        <dbReference type="ARBA" id="ARBA00022525"/>
    </source>
</evidence>
<dbReference type="Pfam" id="PF02191">
    <property type="entry name" value="OLF"/>
    <property type="match status" value="1"/>
</dbReference>
<keyword evidence="2" id="KW-0964">Secreted</keyword>
<dbReference type="PROSITE" id="PS51132">
    <property type="entry name" value="OLF"/>
    <property type="match status" value="1"/>
</dbReference>
<dbReference type="Proteomes" id="UP000472270">
    <property type="component" value="Unassembled WGS sequence"/>
</dbReference>
<evidence type="ECO:0000313" key="7">
    <source>
        <dbReference type="Ensembl" id="ENSSRHP00000034306.1"/>
    </source>
</evidence>
<proteinExistence type="predicted"/>
<feature type="domain" description="Olfactomedin-like" evidence="6">
    <location>
        <begin position="350"/>
        <end position="606"/>
    </location>
</feature>
<dbReference type="SMART" id="SM00284">
    <property type="entry name" value="OLF"/>
    <property type="match status" value="1"/>
</dbReference>
<name>A0A673I919_9TELE</name>
<evidence type="ECO:0000259" key="6">
    <source>
        <dbReference type="PROSITE" id="PS51132"/>
    </source>
</evidence>
<comment type="subcellular location">
    <subcellularLocation>
        <location evidence="1">Secreted</location>
    </subcellularLocation>
</comment>
<dbReference type="InterPro" id="IPR003112">
    <property type="entry name" value="Olfac-like_dom"/>
</dbReference>
<dbReference type="GO" id="GO:0007165">
    <property type="term" value="P:signal transduction"/>
    <property type="evidence" value="ECO:0007669"/>
    <property type="project" value="TreeGrafter"/>
</dbReference>
<sequence length="615" mass="68862">MELLLFIFCCGAFCLTRANLMEQQTADNIDNRSTLEDEMDNQENILTQLIGDYDKVKTLSEGSDCQCKCVVRPLSRSACKRIEEGHAKAEDFYTVETVTAGPSCKKCACIAPPSALNPCEGDFRFKKLQEAGRDDVKLSTIMDLLEGAFYGMDLLKLHSITTKLLERVDNIENVSAILILVLRNNSIYKHFSTKHFVFVLLKATAAHDVVSGDGSVDLITEDQLHKQEPPASVTRPATAATVTQTPSTNLNTQNEDPTAANMPNVTRQTEEETVKAEKSSTITTTRAILPTSLPLTAVMSPSTNAAATATPLAVPQLASVTAPAMKSKLNWDEATTQTNASPLVLLFTGICKDTLASIADPVTHNTYGKNEGAWMKDPKGNGKVIYVADYYCGNQLLEFRDIDTFKQGQFSNSYKLPYNWIGTGHVVYGGSFFYNRAFSRDIIRFDLRLRYVAAWTTLHDAVLEEEEAPWSWGGHSDFDFGVDESGLWLVYPALDEEGFHQEVIILSKLRPSDLQKEKNWRTGLRRNYYGNCFVICGVLYAVDSFQHTQANISYAFDTHTHTQMIPRLPFVNNYTYTTQIDYNPKERMLYAWDNGHQVSYDVTFAIIAYKYITVF</sequence>
<feature type="chain" id="PRO_5025549227" evidence="5">
    <location>
        <begin position="19"/>
        <end position="615"/>
    </location>
</feature>
<evidence type="ECO:0000256" key="5">
    <source>
        <dbReference type="SAM" id="SignalP"/>
    </source>
</evidence>
<keyword evidence="5" id="KW-0732">Signal</keyword>
<dbReference type="PANTHER" id="PTHR23192">
    <property type="entry name" value="OLFACTOMEDIN-RELATED"/>
    <property type="match status" value="1"/>
</dbReference>
<accession>A0A673I919</accession>